<dbReference type="InterPro" id="IPR001064">
    <property type="entry name" value="Beta/gamma_crystallin"/>
</dbReference>
<keyword evidence="6" id="KW-0732">Signal</keyword>
<dbReference type="SUPFAM" id="SSF56112">
    <property type="entry name" value="Protein kinase-like (PK-like)"/>
    <property type="match status" value="1"/>
</dbReference>
<evidence type="ECO:0000256" key="2">
    <source>
        <dbReference type="ARBA" id="ARBA00009646"/>
    </source>
</evidence>
<comment type="subcellular location">
    <subcellularLocation>
        <location evidence="1">Membrane</location>
        <topology evidence="1">Single-pass membrane protein</topology>
    </subcellularLocation>
</comment>
<dbReference type="Pfam" id="PF07714">
    <property type="entry name" value="PK_Tyr_Ser-Thr"/>
    <property type="match status" value="1"/>
</dbReference>
<dbReference type="PANTHER" id="PTHR24416:SF611">
    <property type="entry name" value="TYROSINE-PROTEIN KINASE TRANSMEMBRANE RECEPTOR ROR"/>
    <property type="match status" value="1"/>
</dbReference>
<evidence type="ECO:0008006" key="11">
    <source>
        <dbReference type="Google" id="ProtNLM"/>
    </source>
</evidence>
<dbReference type="InterPro" id="IPR000719">
    <property type="entry name" value="Prot_kinase_dom"/>
</dbReference>
<feature type="domain" description="Protein kinase" evidence="7">
    <location>
        <begin position="480"/>
        <end position="558"/>
    </location>
</feature>
<feature type="binding site" evidence="4">
    <location>
        <position position="511"/>
    </location>
    <ligand>
        <name>ATP</name>
        <dbReference type="ChEBI" id="CHEBI:30616"/>
    </ligand>
</feature>
<evidence type="ECO:0000313" key="10">
    <source>
        <dbReference type="Proteomes" id="UP001642540"/>
    </source>
</evidence>
<evidence type="ECO:0000256" key="1">
    <source>
        <dbReference type="ARBA" id="ARBA00004167"/>
    </source>
</evidence>
<keyword evidence="4" id="KW-0547">Nucleotide-binding</keyword>
<evidence type="ECO:0000259" key="8">
    <source>
        <dbReference type="PROSITE" id="PS50915"/>
    </source>
</evidence>
<dbReference type="InterPro" id="IPR011009">
    <property type="entry name" value="Kinase-like_dom_sf"/>
</dbReference>
<keyword evidence="5" id="KW-1133">Transmembrane helix</keyword>
<keyword evidence="10" id="KW-1185">Reference proteome</keyword>
<dbReference type="Gene3D" id="3.30.200.20">
    <property type="entry name" value="Phosphorylase Kinase, domain 1"/>
    <property type="match status" value="1"/>
</dbReference>
<dbReference type="PROSITE" id="PS50915">
    <property type="entry name" value="CRYSTALLIN_BETA_GAMMA"/>
    <property type="match status" value="1"/>
</dbReference>
<comment type="similarity">
    <text evidence="2">Belongs to the beta/gamma-crystallin family.</text>
</comment>
<dbReference type="SUPFAM" id="SSF49695">
    <property type="entry name" value="gamma-Crystallin-like"/>
    <property type="match status" value="1"/>
</dbReference>
<keyword evidence="5" id="KW-0472">Membrane</keyword>
<gene>
    <name evidence="9" type="ORF">ODALV1_LOCUS15708</name>
</gene>
<feature type="transmembrane region" description="Helical" evidence="5">
    <location>
        <begin position="383"/>
        <end position="404"/>
    </location>
</feature>
<dbReference type="InterPro" id="IPR050122">
    <property type="entry name" value="RTK"/>
</dbReference>
<dbReference type="PROSITE" id="PS50011">
    <property type="entry name" value="PROTEIN_KINASE_DOM"/>
    <property type="match status" value="1"/>
</dbReference>
<keyword evidence="3" id="KW-0677">Repeat</keyword>
<organism evidence="9 10">
    <name type="scientific">Orchesella dallaii</name>
    <dbReference type="NCBI Taxonomy" id="48710"/>
    <lineage>
        <taxon>Eukaryota</taxon>
        <taxon>Metazoa</taxon>
        <taxon>Ecdysozoa</taxon>
        <taxon>Arthropoda</taxon>
        <taxon>Hexapoda</taxon>
        <taxon>Collembola</taxon>
        <taxon>Entomobryomorpha</taxon>
        <taxon>Entomobryoidea</taxon>
        <taxon>Orchesellidae</taxon>
        <taxon>Orchesellinae</taxon>
        <taxon>Orchesella</taxon>
    </lineage>
</organism>
<evidence type="ECO:0000259" key="7">
    <source>
        <dbReference type="PROSITE" id="PS50011"/>
    </source>
</evidence>
<feature type="chain" id="PRO_5046026329" description="Protein kinase domain-containing protein" evidence="6">
    <location>
        <begin position="21"/>
        <end position="558"/>
    </location>
</feature>
<evidence type="ECO:0000256" key="3">
    <source>
        <dbReference type="ARBA" id="ARBA00022737"/>
    </source>
</evidence>
<comment type="caution">
    <text evidence="9">The sequence shown here is derived from an EMBL/GenBank/DDBJ whole genome shotgun (WGS) entry which is preliminary data.</text>
</comment>
<accession>A0ABP1QVZ3</accession>
<dbReference type="InterPro" id="IPR017441">
    <property type="entry name" value="Protein_kinase_ATP_BS"/>
</dbReference>
<evidence type="ECO:0000313" key="9">
    <source>
        <dbReference type="EMBL" id="CAL8112575.1"/>
    </source>
</evidence>
<name>A0ABP1QVZ3_9HEXA</name>
<dbReference type="PANTHER" id="PTHR24416">
    <property type="entry name" value="TYROSINE-PROTEIN KINASE RECEPTOR"/>
    <property type="match status" value="1"/>
</dbReference>
<proteinExistence type="inferred from homology"/>
<dbReference type="InterPro" id="IPR011024">
    <property type="entry name" value="G_crystallin-like"/>
</dbReference>
<keyword evidence="4" id="KW-0067">ATP-binding</keyword>
<dbReference type="EMBL" id="CAXLJM020000048">
    <property type="protein sequence ID" value="CAL8112575.1"/>
    <property type="molecule type" value="Genomic_DNA"/>
</dbReference>
<feature type="domain" description="Beta/gamma crystallin 'Greek key'" evidence="8">
    <location>
        <begin position="136"/>
        <end position="182"/>
    </location>
</feature>
<dbReference type="InterPro" id="IPR001245">
    <property type="entry name" value="Ser-Thr/Tyr_kinase_cat_dom"/>
</dbReference>
<dbReference type="PROSITE" id="PS00107">
    <property type="entry name" value="PROTEIN_KINASE_ATP"/>
    <property type="match status" value="1"/>
</dbReference>
<dbReference type="Gene3D" id="2.60.20.10">
    <property type="entry name" value="Crystallins"/>
    <property type="match status" value="2"/>
</dbReference>
<reference evidence="9 10" key="1">
    <citation type="submission" date="2024-08" db="EMBL/GenBank/DDBJ databases">
        <authorList>
            <person name="Cucini C."/>
            <person name="Frati F."/>
        </authorList>
    </citation>
    <scope>NUCLEOTIDE SEQUENCE [LARGE SCALE GENOMIC DNA]</scope>
</reference>
<feature type="signal peptide" evidence="6">
    <location>
        <begin position="1"/>
        <end position="20"/>
    </location>
</feature>
<protein>
    <recommendedName>
        <fullName evidence="11">Protein kinase domain-containing protein</fullName>
    </recommendedName>
</protein>
<evidence type="ECO:0000256" key="6">
    <source>
        <dbReference type="SAM" id="SignalP"/>
    </source>
</evidence>
<evidence type="ECO:0000256" key="4">
    <source>
        <dbReference type="PROSITE-ProRule" id="PRU10141"/>
    </source>
</evidence>
<dbReference type="Proteomes" id="UP001642540">
    <property type="component" value="Unassembled WGS sequence"/>
</dbReference>
<keyword evidence="5" id="KW-0812">Transmembrane</keyword>
<sequence>MKSIVNICVITILLTIPTSAQDEEEELQEGQIYFMGLFLEDQEKYIMWLSNCSNLPSEIAGLTWVVVVNNSKCVQLFDQPDCEGNSIRLTPRSPYQDLLHKWEFGANAYSVGFCQEACTPEFGQTVSSYPSNPSSIDVTLFEEPNYGGKAYPIQIDECTPISNKNDGKIELNKRLQSLRIPNGRCLLAFMQNSTQHDQKNEYNSNSCLVKDSYNVVELYDGAPALDNLTVWYLNEMEYVSALAPCQCDYVRFPDDNVPPVDELYVILFTELNFKGKSIVLPLNFTGCKDFVTATDYNLIEWLSVTQSIIVGNGSCVQLYVEQDCEDLSHVKLRSSVADLADYSLRWAIRSISVCDEEVPVDAEQSTTSTDVVKPASGSSLSKFLIPIVSVGVVISLALAGALLYMRRRTLRMQNASENFLTEKEVTDFLDGLKVESIVIDDGEEDMELGDNQSITFSCEMIAQTQPYNQEMEIERGQLDFDVKRSIGEGQYGVVYKGTLNRDEEEVAVAIKAKKSLSGAKGLRSLLKEVKVMMYVGNHSKIVTLIGCCTVNLREGLFL</sequence>
<evidence type="ECO:0000256" key="5">
    <source>
        <dbReference type="SAM" id="Phobius"/>
    </source>
</evidence>